<keyword evidence="2" id="KW-1185">Reference proteome</keyword>
<organism evidence="1 2">
    <name type="scientific">Rhabdobacter roseus</name>
    <dbReference type="NCBI Taxonomy" id="1655419"/>
    <lineage>
        <taxon>Bacteria</taxon>
        <taxon>Pseudomonadati</taxon>
        <taxon>Bacteroidota</taxon>
        <taxon>Cytophagia</taxon>
        <taxon>Cytophagales</taxon>
        <taxon>Cytophagaceae</taxon>
        <taxon>Rhabdobacter</taxon>
    </lineage>
</organism>
<name>A0A840TYE5_9BACT</name>
<dbReference type="RefSeq" id="WP_184177963.1">
    <property type="nucleotide sequence ID" value="NZ_JACHGF010000010.1"/>
</dbReference>
<comment type="caution">
    <text evidence="1">The sequence shown here is derived from an EMBL/GenBank/DDBJ whole genome shotgun (WGS) entry which is preliminary data.</text>
</comment>
<gene>
    <name evidence="1" type="ORF">HNQ92_004793</name>
</gene>
<dbReference type="InterPro" id="IPR039968">
    <property type="entry name" value="BcerS-like"/>
</dbReference>
<proteinExistence type="predicted"/>
<dbReference type="Gene3D" id="3.40.630.30">
    <property type="match status" value="1"/>
</dbReference>
<dbReference type="PANTHER" id="PTHR41368">
    <property type="entry name" value="PROTEIN YGHO"/>
    <property type="match status" value="1"/>
</dbReference>
<dbReference type="Proteomes" id="UP000557307">
    <property type="component" value="Unassembled WGS sequence"/>
</dbReference>
<accession>A0A840TYE5</accession>
<reference evidence="1 2" key="1">
    <citation type="submission" date="2020-08" db="EMBL/GenBank/DDBJ databases">
        <title>Genomic Encyclopedia of Type Strains, Phase IV (KMG-IV): sequencing the most valuable type-strain genomes for metagenomic binning, comparative biology and taxonomic classification.</title>
        <authorList>
            <person name="Goeker M."/>
        </authorList>
    </citation>
    <scope>NUCLEOTIDE SEQUENCE [LARGE SCALE GENOMIC DNA]</scope>
    <source>
        <strain evidence="1 2">DSM 105074</strain>
    </source>
</reference>
<dbReference type="SUPFAM" id="SSF55729">
    <property type="entry name" value="Acyl-CoA N-acyltransferases (Nat)"/>
    <property type="match status" value="1"/>
</dbReference>
<sequence>MTRIVSPSSAKELGRFIDFPHDLYRDDSRYVPELFIAQRDMLTPGKHPFYEHSEVKLFLTYSEDRVTGRVAAIWNRNHNAFTGRKDGFFGFFDCIDDPKTASMLLESASAWLKEQGADTLVGPVNLSTNDTCGLLVEGFDRPPMAMMPYNAPYYEKLLLGQGLVKKTDLLAYEINVSAANDRSIKLLDALQNRLKRSGITIRKVNMKDFKNEARKIREVYNTAWDKNLGFVPMTDREFDYLAKDLKMILDPNFCLVAEKGDKLVGFALGIPDINQILINIKRGRLLPTGIFKLLLNKKNITRIRVLTLGVIEGYRKLGIEACLYGSIIKNTYGTKITGGECSWMLEDNYLMNHAIEQINGTLYKRYRLFEKPL</sequence>
<evidence type="ECO:0008006" key="3">
    <source>
        <dbReference type="Google" id="ProtNLM"/>
    </source>
</evidence>
<dbReference type="AlphaFoldDB" id="A0A840TYE5"/>
<dbReference type="PANTHER" id="PTHR41368:SF1">
    <property type="entry name" value="PROTEIN YGHO"/>
    <property type="match status" value="1"/>
</dbReference>
<dbReference type="EMBL" id="JACHGF010000010">
    <property type="protein sequence ID" value="MBB5286632.1"/>
    <property type="molecule type" value="Genomic_DNA"/>
</dbReference>
<dbReference type="InterPro" id="IPR016181">
    <property type="entry name" value="Acyl_CoA_acyltransferase"/>
</dbReference>
<evidence type="ECO:0000313" key="1">
    <source>
        <dbReference type="EMBL" id="MBB5286632.1"/>
    </source>
</evidence>
<protein>
    <recommendedName>
        <fullName evidence="3">N-acetyltransferase domain-containing protein</fullName>
    </recommendedName>
</protein>
<evidence type="ECO:0000313" key="2">
    <source>
        <dbReference type="Proteomes" id="UP000557307"/>
    </source>
</evidence>